<name>A0A511W2T6_9BACI</name>
<protein>
    <recommendedName>
        <fullName evidence="1">RiboL-PSP-HEPN domain-containing protein</fullName>
    </recommendedName>
</protein>
<dbReference type="OrthoDB" id="2566111at2"/>
<comment type="caution">
    <text evidence="2">The sequence shown here is derived from an EMBL/GenBank/DDBJ whole genome shotgun (WGS) entry which is preliminary data.</text>
</comment>
<proteinExistence type="predicted"/>
<dbReference type="Pfam" id="PF18735">
    <property type="entry name" value="HEPN_RiboL-PSP"/>
    <property type="match status" value="1"/>
</dbReference>
<dbReference type="EMBL" id="BJYA01000004">
    <property type="protein sequence ID" value="GEN45399.1"/>
    <property type="molecule type" value="Genomic_DNA"/>
</dbReference>
<dbReference type="Proteomes" id="UP000321440">
    <property type="component" value="Unassembled WGS sequence"/>
</dbReference>
<keyword evidence="3" id="KW-1185">Reference proteome</keyword>
<sequence length="357" mass="41209">MEYSIIEFNHGTDKLNKYITGIKNNRELFAKIKRISGHISSDEYEIFEDIKQQLKFNFDKDIRIYEYTSIIINLYGLFERYIENSIIEYIDFLKKSIPKYSSLPVEIINNHYELSAQLISSLNLPKYKDIITKETIISNLYSCANCKGDKKYRLNSEAFTQHSYNFRGKSLNEFFKTVGISNLTSLLKQSNGTFRKYLDEIEIPVENCFDILDDLAERRNRISHGAEEDDILGIDELSRYMDYINNLVKSINDLLNVQLIPYLIEKGDNLIEVGTPFKQITDKIVGIKLSNINLNKGDKIFIDKGQSDYSYAVIQSMQINNESYDNLEINGEGGIDVGIGFDCKVTPGYTLYMITTN</sequence>
<dbReference type="AlphaFoldDB" id="A0A511W2T6"/>
<evidence type="ECO:0000313" key="2">
    <source>
        <dbReference type="EMBL" id="GEN45399.1"/>
    </source>
</evidence>
<evidence type="ECO:0000313" key="3">
    <source>
        <dbReference type="Proteomes" id="UP000321440"/>
    </source>
</evidence>
<dbReference type="InterPro" id="IPR041519">
    <property type="entry name" value="HEPN_RiboL-PSP"/>
</dbReference>
<accession>A0A511W2T6</accession>
<dbReference type="RefSeq" id="WP_146815291.1">
    <property type="nucleotide sequence ID" value="NZ_BJYA01000004.1"/>
</dbReference>
<evidence type="ECO:0000259" key="1">
    <source>
        <dbReference type="Pfam" id="PF18735"/>
    </source>
</evidence>
<feature type="domain" description="RiboL-PSP-HEPN" evidence="1">
    <location>
        <begin position="45"/>
        <end position="256"/>
    </location>
</feature>
<organism evidence="2 3">
    <name type="scientific">Alkalibacillus haloalkaliphilus</name>
    <dbReference type="NCBI Taxonomy" id="94136"/>
    <lineage>
        <taxon>Bacteria</taxon>
        <taxon>Bacillati</taxon>
        <taxon>Bacillota</taxon>
        <taxon>Bacilli</taxon>
        <taxon>Bacillales</taxon>
        <taxon>Bacillaceae</taxon>
        <taxon>Alkalibacillus</taxon>
    </lineage>
</organism>
<gene>
    <name evidence="2" type="ORF">AHA02nite_11750</name>
</gene>
<reference evidence="2 3" key="1">
    <citation type="submission" date="2019-07" db="EMBL/GenBank/DDBJ databases">
        <title>Whole genome shotgun sequence of Alkalibacillus haloalkaliphilus NBRC 103110.</title>
        <authorList>
            <person name="Hosoyama A."/>
            <person name="Uohara A."/>
            <person name="Ohji S."/>
            <person name="Ichikawa N."/>
        </authorList>
    </citation>
    <scope>NUCLEOTIDE SEQUENCE [LARGE SCALE GENOMIC DNA]</scope>
    <source>
        <strain evidence="2 3">NBRC 103110</strain>
    </source>
</reference>